<evidence type="ECO:0000313" key="7">
    <source>
        <dbReference type="EMBL" id="THJ34871.1"/>
    </source>
</evidence>
<dbReference type="InterPro" id="IPR051533">
    <property type="entry name" value="WaaL-like"/>
</dbReference>
<feature type="transmembrane region" description="Helical" evidence="5">
    <location>
        <begin position="351"/>
        <end position="371"/>
    </location>
</feature>
<feature type="transmembrane region" description="Helical" evidence="5">
    <location>
        <begin position="42"/>
        <end position="65"/>
    </location>
</feature>
<evidence type="ECO:0000256" key="1">
    <source>
        <dbReference type="ARBA" id="ARBA00004141"/>
    </source>
</evidence>
<evidence type="ECO:0000256" key="3">
    <source>
        <dbReference type="ARBA" id="ARBA00022989"/>
    </source>
</evidence>
<reference evidence="7 8" key="1">
    <citation type="submission" date="2019-04" db="EMBL/GenBank/DDBJ databases">
        <title>Lampropedia sp YIM MLB12 draf genome.</title>
        <authorList>
            <person name="Wang Y.-X."/>
        </authorList>
    </citation>
    <scope>NUCLEOTIDE SEQUENCE [LARGE SCALE GENOMIC DNA]</scope>
    <source>
        <strain evidence="7 8">YIM MLB12</strain>
    </source>
</reference>
<dbReference type="Pfam" id="PF04932">
    <property type="entry name" value="Wzy_C"/>
    <property type="match status" value="1"/>
</dbReference>
<evidence type="ECO:0000259" key="6">
    <source>
        <dbReference type="Pfam" id="PF04932"/>
    </source>
</evidence>
<sequence length="449" mass="49422">MPLNSLSSADALAPRSVVREWHGVPLCWNTLSNTAAFMLPALALWLPSGYSWGAVVLLLASLASLHRWPRHRPDRDTLVLAATILAMGLVWVLQSDGQGSSARWDKFSKYALALPCLLFAVAYPPSYKALRSGLLVGCLGAGLIALWQVYGQGLDRASGYTNAIQFGNLALLLAAMLALALMCHVRAFSWGWMGLYAIAVLLALQASVLSLSRGGWLALLWLPLLCWPVLRECRATHQRQLLGMLAAMALLVALPLLSNTATIKQRIDLMGSEVAAYQSQGEASSSIGHRLEHWRLAWYLGQEKPLLGWGDAGYKQEKARLVDAGLFDVSTTYYDHAHNEVLDMWAKRGSLGVAMLLLFYAIPLALFWPSAARMRRVRQHLQPMPAATADQAASAVLWLRLCGSAIVLMYITFGFSQVFFAHNSGTMSYLFMLVLFWAALHGLETRRPD</sequence>
<feature type="transmembrane region" description="Helical" evidence="5">
    <location>
        <begin position="162"/>
        <end position="183"/>
    </location>
</feature>
<dbReference type="AlphaFoldDB" id="A0A4S5BUQ9"/>
<feature type="transmembrane region" description="Helical" evidence="5">
    <location>
        <begin position="214"/>
        <end position="230"/>
    </location>
</feature>
<evidence type="ECO:0000313" key="8">
    <source>
        <dbReference type="Proteomes" id="UP000306236"/>
    </source>
</evidence>
<feature type="transmembrane region" description="Helical" evidence="5">
    <location>
        <begin position="190"/>
        <end position="208"/>
    </location>
</feature>
<proteinExistence type="predicted"/>
<dbReference type="PANTHER" id="PTHR37422:SF17">
    <property type="entry name" value="O-ANTIGEN LIGASE"/>
    <property type="match status" value="1"/>
</dbReference>
<feature type="transmembrane region" description="Helical" evidence="5">
    <location>
        <begin position="77"/>
        <end position="95"/>
    </location>
</feature>
<evidence type="ECO:0000256" key="2">
    <source>
        <dbReference type="ARBA" id="ARBA00022692"/>
    </source>
</evidence>
<feature type="transmembrane region" description="Helical" evidence="5">
    <location>
        <begin position="107"/>
        <end position="125"/>
    </location>
</feature>
<evidence type="ECO:0000256" key="4">
    <source>
        <dbReference type="ARBA" id="ARBA00023136"/>
    </source>
</evidence>
<organism evidence="7 8">
    <name type="scientific">Lampropedia aestuarii</name>
    <dbReference type="NCBI Taxonomy" id="2562762"/>
    <lineage>
        <taxon>Bacteria</taxon>
        <taxon>Pseudomonadati</taxon>
        <taxon>Pseudomonadota</taxon>
        <taxon>Betaproteobacteria</taxon>
        <taxon>Burkholderiales</taxon>
        <taxon>Comamonadaceae</taxon>
        <taxon>Lampropedia</taxon>
    </lineage>
</organism>
<feature type="transmembrane region" description="Helical" evidence="5">
    <location>
        <begin position="132"/>
        <end position="150"/>
    </location>
</feature>
<keyword evidence="7" id="KW-0436">Ligase</keyword>
<protein>
    <submittedName>
        <fullName evidence="7">O-antigen ligase family protein</fullName>
    </submittedName>
</protein>
<accession>A0A4S5BUQ9</accession>
<feature type="transmembrane region" description="Helical" evidence="5">
    <location>
        <begin position="242"/>
        <end position="263"/>
    </location>
</feature>
<feature type="domain" description="O-antigen ligase-related" evidence="6">
    <location>
        <begin position="199"/>
        <end position="357"/>
    </location>
</feature>
<dbReference type="Proteomes" id="UP000306236">
    <property type="component" value="Unassembled WGS sequence"/>
</dbReference>
<dbReference type="InterPro" id="IPR007016">
    <property type="entry name" value="O-antigen_ligase-rel_domated"/>
</dbReference>
<dbReference type="PANTHER" id="PTHR37422">
    <property type="entry name" value="TEICHURONIC ACID BIOSYNTHESIS PROTEIN TUAE"/>
    <property type="match status" value="1"/>
</dbReference>
<evidence type="ECO:0000256" key="5">
    <source>
        <dbReference type="SAM" id="Phobius"/>
    </source>
</evidence>
<comment type="caution">
    <text evidence="7">The sequence shown here is derived from an EMBL/GenBank/DDBJ whole genome shotgun (WGS) entry which is preliminary data.</text>
</comment>
<feature type="transmembrane region" description="Helical" evidence="5">
    <location>
        <begin position="419"/>
        <end position="440"/>
    </location>
</feature>
<name>A0A4S5BUQ9_9BURK</name>
<comment type="subcellular location">
    <subcellularLocation>
        <location evidence="1">Membrane</location>
        <topology evidence="1">Multi-pass membrane protein</topology>
    </subcellularLocation>
</comment>
<gene>
    <name evidence="7" type="ORF">E8K88_05100</name>
</gene>
<feature type="transmembrane region" description="Helical" evidence="5">
    <location>
        <begin position="392"/>
        <end position="413"/>
    </location>
</feature>
<dbReference type="GO" id="GO:0016020">
    <property type="term" value="C:membrane"/>
    <property type="evidence" value="ECO:0007669"/>
    <property type="project" value="UniProtKB-SubCell"/>
</dbReference>
<dbReference type="GO" id="GO:0016874">
    <property type="term" value="F:ligase activity"/>
    <property type="evidence" value="ECO:0007669"/>
    <property type="project" value="UniProtKB-KW"/>
</dbReference>
<keyword evidence="3 5" id="KW-1133">Transmembrane helix</keyword>
<dbReference type="OrthoDB" id="8576060at2"/>
<keyword evidence="2 5" id="KW-0812">Transmembrane</keyword>
<dbReference type="EMBL" id="SSWX01000005">
    <property type="protein sequence ID" value="THJ34871.1"/>
    <property type="molecule type" value="Genomic_DNA"/>
</dbReference>
<keyword evidence="8" id="KW-1185">Reference proteome</keyword>
<keyword evidence="4 5" id="KW-0472">Membrane</keyword>